<accession>A0AA35NZE6</accession>
<reference evidence="1" key="1">
    <citation type="submission" date="2022-12" db="EMBL/GenBank/DDBJ databases">
        <authorList>
            <person name="Alioto T."/>
            <person name="Alioto T."/>
            <person name="Gomez Garrido J."/>
        </authorList>
    </citation>
    <scope>NUCLEOTIDE SEQUENCE</scope>
</reference>
<name>A0AA35NZE6_9SAUR</name>
<organism evidence="1 2">
    <name type="scientific">Podarcis lilfordi</name>
    <name type="common">Lilford's wall lizard</name>
    <dbReference type="NCBI Taxonomy" id="74358"/>
    <lineage>
        <taxon>Eukaryota</taxon>
        <taxon>Metazoa</taxon>
        <taxon>Chordata</taxon>
        <taxon>Craniata</taxon>
        <taxon>Vertebrata</taxon>
        <taxon>Euteleostomi</taxon>
        <taxon>Lepidosauria</taxon>
        <taxon>Squamata</taxon>
        <taxon>Bifurcata</taxon>
        <taxon>Unidentata</taxon>
        <taxon>Episquamata</taxon>
        <taxon>Laterata</taxon>
        <taxon>Lacertibaenia</taxon>
        <taxon>Lacertidae</taxon>
        <taxon>Podarcis</taxon>
    </lineage>
</organism>
<protein>
    <submittedName>
        <fullName evidence="1">Uncharacterized protein</fullName>
    </submittedName>
</protein>
<keyword evidence="2" id="KW-1185">Reference proteome</keyword>
<evidence type="ECO:0000313" key="1">
    <source>
        <dbReference type="EMBL" id="CAI5766643.1"/>
    </source>
</evidence>
<dbReference type="EMBL" id="OX395127">
    <property type="protein sequence ID" value="CAI5766643.1"/>
    <property type="molecule type" value="Genomic_DNA"/>
</dbReference>
<dbReference type="Proteomes" id="UP001178461">
    <property type="component" value="Chromosome 2"/>
</dbReference>
<proteinExistence type="predicted"/>
<sequence>MLRGAGGSPSSKGIKIPVEICKREVPYCWCHSFFKVVIQLWKLLSRMICTFSACDHNAVRACEYWKSKPEYYYFDHSSIDSSKQKCTKYTKNNLCVETGLCA</sequence>
<evidence type="ECO:0000313" key="2">
    <source>
        <dbReference type="Proteomes" id="UP001178461"/>
    </source>
</evidence>
<dbReference type="AlphaFoldDB" id="A0AA35NZE6"/>
<gene>
    <name evidence="1" type="ORF">PODLI_1B031446</name>
</gene>